<organism evidence="6 7">
    <name type="scientific">Pyrobaculum calidifontis (strain DSM 21063 / JCM 11548 / VA1)</name>
    <dbReference type="NCBI Taxonomy" id="410359"/>
    <lineage>
        <taxon>Archaea</taxon>
        <taxon>Thermoproteota</taxon>
        <taxon>Thermoprotei</taxon>
        <taxon>Thermoproteales</taxon>
        <taxon>Thermoproteaceae</taxon>
        <taxon>Pyrobaculum</taxon>
    </lineage>
</organism>
<evidence type="ECO:0000256" key="3">
    <source>
        <dbReference type="ARBA" id="ARBA00022630"/>
    </source>
</evidence>
<dbReference type="OrthoDB" id="28177at2157"/>
<reference evidence="6" key="1">
    <citation type="submission" date="2007-02" db="EMBL/GenBank/DDBJ databases">
        <title>Complete sequence of Pyrobaculum calidifontis JCM 11548.</title>
        <authorList>
            <consortium name="US DOE Joint Genome Institute"/>
            <person name="Copeland A."/>
            <person name="Lucas S."/>
            <person name="Lapidus A."/>
            <person name="Barry K."/>
            <person name="Glavina del Rio T."/>
            <person name="Dalin E."/>
            <person name="Tice H."/>
            <person name="Pitluck S."/>
            <person name="Chain P."/>
            <person name="Malfatti S."/>
            <person name="Shin M."/>
            <person name="Vergez L."/>
            <person name="Schmutz J."/>
            <person name="Larimer F."/>
            <person name="Land M."/>
            <person name="Hauser L."/>
            <person name="Kyrpides N."/>
            <person name="Mikhailova N."/>
            <person name="Cozen A.E."/>
            <person name="Fitz-Gibbon S.T."/>
            <person name="House C.H."/>
            <person name="Saltikov C."/>
            <person name="Lowe T.M."/>
            <person name="Richardson P."/>
        </authorList>
    </citation>
    <scope>NUCLEOTIDE SEQUENCE [LARGE SCALE GENOMIC DNA]</scope>
    <source>
        <strain evidence="6">JCM 11548</strain>
    </source>
</reference>
<evidence type="ECO:0000313" key="7">
    <source>
        <dbReference type="Proteomes" id="UP000001431"/>
    </source>
</evidence>
<dbReference type="GO" id="GO:0035999">
    <property type="term" value="P:tetrahydrofolate interconversion"/>
    <property type="evidence" value="ECO:0007669"/>
    <property type="project" value="UniProtKB-UniPathway"/>
</dbReference>
<dbReference type="RefSeq" id="WP_011849235.1">
    <property type="nucleotide sequence ID" value="NC_009073.1"/>
</dbReference>
<keyword evidence="7" id="KW-1185">Reference proteome</keyword>
<dbReference type="Gene3D" id="3.20.20.220">
    <property type="match status" value="1"/>
</dbReference>
<evidence type="ECO:0000256" key="5">
    <source>
        <dbReference type="ARBA" id="ARBA00023002"/>
    </source>
</evidence>
<dbReference type="AlphaFoldDB" id="A3MTL0"/>
<evidence type="ECO:0000256" key="4">
    <source>
        <dbReference type="ARBA" id="ARBA00022827"/>
    </source>
</evidence>
<keyword evidence="4" id="KW-0274">FAD</keyword>
<evidence type="ECO:0000313" key="6">
    <source>
        <dbReference type="EMBL" id="ABO07977.1"/>
    </source>
</evidence>
<dbReference type="InterPro" id="IPR003171">
    <property type="entry name" value="Mehydrof_redctse-like"/>
</dbReference>
<dbReference type="GO" id="GO:0006555">
    <property type="term" value="P:methionine metabolic process"/>
    <property type="evidence" value="ECO:0007669"/>
    <property type="project" value="InterPro"/>
</dbReference>
<dbReference type="KEGG" id="pcl:Pcal_0550"/>
<sequence>MEVVAEITSSLNRDLILKKLAKLKTLVDKVDIPEAPGGKATAHSLAVGVLAMQQGLEPIVHIRLLDVNKTGLKSLLGAARLLGLEYVVLLQGDPPAEGSPVRDVTTEEAIAEAKKMGLKAGALLSLRREYAKRLEAGADFYLALHFSHKDQLRGLPRNVYPYIIVETPKNAPLIQRLRQTAVPPQRAVELAEEIDGLVDAVIISAPGDFEALVEVLKQIKASHR</sequence>
<dbReference type="InterPro" id="IPR029041">
    <property type="entry name" value="FAD-linked_oxidoreductase-like"/>
</dbReference>
<name>A3MTL0_PYRCJ</name>
<comment type="cofactor">
    <cofactor evidence="1">
        <name>FAD</name>
        <dbReference type="ChEBI" id="CHEBI:57692"/>
    </cofactor>
</comment>
<dbReference type="STRING" id="410359.Pcal_0550"/>
<dbReference type="eggNOG" id="arCOG00475">
    <property type="taxonomic scope" value="Archaea"/>
</dbReference>
<dbReference type="GeneID" id="4909577"/>
<protein>
    <submittedName>
        <fullName evidence="6">Uncharacterized protein</fullName>
    </submittedName>
</protein>
<keyword evidence="3" id="KW-0285">Flavoprotein</keyword>
<dbReference type="HOGENOM" id="CLU_098912_0_0_2"/>
<dbReference type="Proteomes" id="UP000001431">
    <property type="component" value="Chromosome"/>
</dbReference>
<dbReference type="PANTHER" id="PTHR38755">
    <property type="entry name" value="5,10-METHYLENETETRAHYDROFOLATE REDUCTASE"/>
    <property type="match status" value="1"/>
</dbReference>
<dbReference type="PANTHER" id="PTHR38755:SF1">
    <property type="entry name" value="METHYLENE-TETRAHYDROFOLATE REDUCTASE C-TERMINAL DOMAIN-CONTAINING PROTEIN"/>
    <property type="match status" value="1"/>
</dbReference>
<evidence type="ECO:0000256" key="1">
    <source>
        <dbReference type="ARBA" id="ARBA00001974"/>
    </source>
</evidence>
<keyword evidence="5" id="KW-0560">Oxidoreductase</keyword>
<dbReference type="UniPathway" id="UPA00193"/>
<evidence type="ECO:0000256" key="2">
    <source>
        <dbReference type="ARBA" id="ARBA00004777"/>
    </source>
</evidence>
<dbReference type="Pfam" id="PF02219">
    <property type="entry name" value="MTHFR"/>
    <property type="match status" value="1"/>
</dbReference>
<dbReference type="EMBL" id="CP000561">
    <property type="protein sequence ID" value="ABO07977.1"/>
    <property type="molecule type" value="Genomic_DNA"/>
</dbReference>
<comment type="pathway">
    <text evidence="2">One-carbon metabolism; tetrahydrofolate interconversion.</text>
</comment>
<dbReference type="GO" id="GO:0004489">
    <property type="term" value="F:methylenetetrahydrofolate reductase [NAD(P)H] activity"/>
    <property type="evidence" value="ECO:0007669"/>
    <property type="project" value="InterPro"/>
</dbReference>
<gene>
    <name evidence="6" type="ordered locus">Pcal_0550</name>
</gene>
<proteinExistence type="predicted"/>
<dbReference type="SUPFAM" id="SSF51730">
    <property type="entry name" value="FAD-linked oxidoreductase"/>
    <property type="match status" value="1"/>
</dbReference>
<accession>A3MTL0</accession>